<keyword evidence="3 6" id="KW-0694">RNA-binding</keyword>
<evidence type="ECO:0000256" key="4">
    <source>
        <dbReference type="ARBA" id="ARBA00023242"/>
    </source>
</evidence>
<dbReference type="GO" id="GO:0031120">
    <property type="term" value="P:snRNA pseudouridine synthesis"/>
    <property type="evidence" value="ECO:0007669"/>
    <property type="project" value="UniProtKB-UniRule"/>
</dbReference>
<dbReference type="PROSITE" id="PS01082">
    <property type="entry name" value="RIBOSOMAL_L7AE"/>
    <property type="match status" value="1"/>
</dbReference>
<dbReference type="GO" id="GO:0042254">
    <property type="term" value="P:ribosome biogenesis"/>
    <property type="evidence" value="ECO:0007669"/>
    <property type="project" value="InterPro"/>
</dbReference>
<evidence type="ECO:0000256" key="3">
    <source>
        <dbReference type="ARBA" id="ARBA00022884"/>
    </source>
</evidence>
<evidence type="ECO:0000256" key="6">
    <source>
        <dbReference type="RuleBase" id="RU366039"/>
    </source>
</evidence>
<dbReference type="SUPFAM" id="SSF55315">
    <property type="entry name" value="L30e-like"/>
    <property type="match status" value="1"/>
</dbReference>
<comment type="subcellular location">
    <subcellularLocation>
        <location evidence="1 6">Nucleus</location>
        <location evidence="1 6">Nucleolus</location>
    </subcellularLocation>
</comment>
<evidence type="ECO:0000256" key="1">
    <source>
        <dbReference type="ARBA" id="ARBA00004604"/>
    </source>
</evidence>
<dbReference type="GO" id="GO:0003723">
    <property type="term" value="F:RNA binding"/>
    <property type="evidence" value="ECO:0007669"/>
    <property type="project" value="UniProtKB-UniRule"/>
</dbReference>
<proteinExistence type="inferred from homology"/>
<dbReference type="EMBL" id="KZ992476">
    <property type="protein sequence ID" value="RKP09994.1"/>
    <property type="molecule type" value="Genomic_DNA"/>
</dbReference>
<dbReference type="Proteomes" id="UP000271241">
    <property type="component" value="Unassembled WGS sequence"/>
</dbReference>
<dbReference type="PRINTS" id="PR00881">
    <property type="entry name" value="L7ARS6FAMILY"/>
</dbReference>
<dbReference type="InterPro" id="IPR004037">
    <property type="entry name" value="Ribosomal_eL8-like_CS"/>
</dbReference>
<dbReference type="InterPro" id="IPR002415">
    <property type="entry name" value="H/ACA_rnp_Nhp2-like"/>
</dbReference>
<dbReference type="PANTHER" id="PTHR23105">
    <property type="entry name" value="RIBOSOMAL PROTEIN L7AE FAMILY MEMBER"/>
    <property type="match status" value="1"/>
</dbReference>
<comment type="similarity">
    <text evidence="2 6">Belongs to the eukaryotic ribosomal protein eL8 family.</text>
</comment>
<dbReference type="STRING" id="78915.A0A4P9XUS1"/>
<keyword evidence="8" id="KW-0689">Ribosomal protein</keyword>
<comment type="function">
    <text evidence="6">Required for ribosome biogenesis. Part of a complex which catalyzes pseudouridylation of rRNA. This involves the isomerization of uridine such that the ribose is subsequently attached to C5, instead of the normal N1. Pseudouridine ('psi') residues may serve to stabilize the conformation of rRNAs.</text>
</comment>
<evidence type="ECO:0000313" key="9">
    <source>
        <dbReference type="Proteomes" id="UP000271241"/>
    </source>
</evidence>
<dbReference type="FunFam" id="3.30.1330.30:FF:000026">
    <property type="entry name" value="H/ACA ribonucleoprotein complex subunit 2"/>
    <property type="match status" value="1"/>
</dbReference>
<keyword evidence="4 6" id="KW-0539">Nucleus</keyword>
<dbReference type="GO" id="GO:0005840">
    <property type="term" value="C:ribosome"/>
    <property type="evidence" value="ECO:0007669"/>
    <property type="project" value="UniProtKB-KW"/>
</dbReference>
<keyword evidence="5 6" id="KW-0687">Ribonucleoprotein</keyword>
<dbReference type="PRINTS" id="PR00883">
    <property type="entry name" value="NUCLEARHMG"/>
</dbReference>
<comment type="function">
    <text evidence="6">Common component of the spliceosome and rRNA processing machinery.</text>
</comment>
<dbReference type="Pfam" id="PF01248">
    <property type="entry name" value="Ribosomal_L7Ae"/>
    <property type="match status" value="1"/>
</dbReference>
<dbReference type="Gene3D" id="3.30.1330.30">
    <property type="match status" value="1"/>
</dbReference>
<dbReference type="GO" id="GO:0000398">
    <property type="term" value="P:mRNA splicing, via spliceosome"/>
    <property type="evidence" value="ECO:0007669"/>
    <property type="project" value="UniProtKB-UniRule"/>
</dbReference>
<gene>
    <name evidence="8" type="ORF">THASP1DRAFT_13488</name>
</gene>
<evidence type="ECO:0000313" key="8">
    <source>
        <dbReference type="EMBL" id="RKP09994.1"/>
    </source>
</evidence>
<feature type="domain" description="Ribosomal protein eL8/eL30/eS12/Gadd45" evidence="7">
    <location>
        <begin position="31"/>
        <end position="118"/>
    </location>
</feature>
<accession>A0A4P9XUS1</accession>
<organism evidence="8 9">
    <name type="scientific">Thamnocephalis sphaerospora</name>
    <dbReference type="NCBI Taxonomy" id="78915"/>
    <lineage>
        <taxon>Eukaryota</taxon>
        <taxon>Fungi</taxon>
        <taxon>Fungi incertae sedis</taxon>
        <taxon>Zoopagomycota</taxon>
        <taxon>Zoopagomycotina</taxon>
        <taxon>Zoopagomycetes</taxon>
        <taxon>Zoopagales</taxon>
        <taxon>Sigmoideomycetaceae</taxon>
        <taxon>Thamnocephalis</taxon>
    </lineage>
</organism>
<evidence type="ECO:0000256" key="5">
    <source>
        <dbReference type="ARBA" id="ARBA00023274"/>
    </source>
</evidence>
<dbReference type="GO" id="GO:0031429">
    <property type="term" value="C:box H/ACA snoRNP complex"/>
    <property type="evidence" value="ECO:0007669"/>
    <property type="project" value="UniProtKB-UniRule"/>
</dbReference>
<dbReference type="OrthoDB" id="5364946at2759"/>
<sequence length="149" mass="16165">MEVDTEPAAVERALLTSPLAHPLAEDKLTKKALKVVKKAAKKRHVKRGVREVVKALRKGEKGVVIIAGDISPMDVISHLPVLCEDHSVPYCFVPSKEDLGAAGRTKRPTSCVMIVPGGGQRKSEDTSDYQEGYDECRKAMAKLNAAMTV</sequence>
<protein>
    <recommendedName>
        <fullName evidence="6">H/ACA ribonucleoprotein complex subunit 2</fullName>
    </recommendedName>
    <alternativeName>
        <fullName evidence="6">Nucleolar protein family A member 2</fullName>
    </alternativeName>
</protein>
<dbReference type="InterPro" id="IPR029064">
    <property type="entry name" value="Ribosomal_eL30-like_sf"/>
</dbReference>
<name>A0A4P9XUS1_9FUNG</name>
<dbReference type="InterPro" id="IPR050257">
    <property type="entry name" value="eL8/uL1-like"/>
</dbReference>
<keyword evidence="9" id="KW-1185">Reference proteome</keyword>
<dbReference type="AlphaFoldDB" id="A0A4P9XUS1"/>
<dbReference type="InterPro" id="IPR018492">
    <property type="entry name" value="Ribosomal_eL8/Nhp2"/>
</dbReference>
<dbReference type="InterPro" id="IPR004038">
    <property type="entry name" value="Ribosomal_eL8/eL30/eS12/Gad45"/>
</dbReference>
<reference evidence="9" key="1">
    <citation type="journal article" date="2018" name="Nat. Microbiol.">
        <title>Leveraging single-cell genomics to expand the fungal tree of life.</title>
        <authorList>
            <person name="Ahrendt S.R."/>
            <person name="Quandt C.A."/>
            <person name="Ciobanu D."/>
            <person name="Clum A."/>
            <person name="Salamov A."/>
            <person name="Andreopoulos B."/>
            <person name="Cheng J.F."/>
            <person name="Woyke T."/>
            <person name="Pelin A."/>
            <person name="Henrissat B."/>
            <person name="Reynolds N.K."/>
            <person name="Benny G.L."/>
            <person name="Smith M.E."/>
            <person name="James T.Y."/>
            <person name="Grigoriev I.V."/>
        </authorList>
    </citation>
    <scope>NUCLEOTIDE SEQUENCE [LARGE SCALE GENOMIC DNA]</scope>
    <source>
        <strain evidence="9">RSA 1356</strain>
    </source>
</reference>
<evidence type="ECO:0000256" key="2">
    <source>
        <dbReference type="ARBA" id="ARBA00007337"/>
    </source>
</evidence>
<evidence type="ECO:0000259" key="7">
    <source>
        <dbReference type="Pfam" id="PF01248"/>
    </source>
</evidence>